<evidence type="ECO:0000313" key="2">
    <source>
        <dbReference type="Proteomes" id="UP001219934"/>
    </source>
</evidence>
<gene>
    <name evidence="1" type="ORF">JOQ06_012798</name>
</gene>
<reference evidence="1" key="1">
    <citation type="submission" date="2022-11" db="EMBL/GenBank/DDBJ databases">
        <title>Chromosome-level genome of Pogonophryne albipinna.</title>
        <authorList>
            <person name="Jo E."/>
        </authorList>
    </citation>
    <scope>NUCLEOTIDE SEQUENCE</scope>
    <source>
        <strain evidence="1">SGF0006</strain>
        <tissue evidence="1">Muscle</tissue>
    </source>
</reference>
<dbReference type="Proteomes" id="UP001219934">
    <property type="component" value="Unassembled WGS sequence"/>
</dbReference>
<keyword evidence="2" id="KW-1185">Reference proteome</keyword>
<sequence length="137" mass="15012">MPERKAGPLAPSHSFPLPSFHCLLLSLKPCPSLLSRSLLPPPPPNIFPLHSLAPTSPSSASPLRKLLKPLSLFPAFRYLARTSSHTKYRAASDEEEREEVLVQSAMQMATENMSTSQSGTRTASFCQFIHNKSNATP</sequence>
<proteinExistence type="predicted"/>
<name>A0AAD6BL78_9TELE</name>
<evidence type="ECO:0000313" key="1">
    <source>
        <dbReference type="EMBL" id="KAJ4944253.1"/>
    </source>
</evidence>
<comment type="caution">
    <text evidence="1">The sequence shown here is derived from an EMBL/GenBank/DDBJ whole genome shotgun (WGS) entry which is preliminary data.</text>
</comment>
<accession>A0AAD6BL78</accession>
<dbReference type="EMBL" id="JAPTMU010000004">
    <property type="protein sequence ID" value="KAJ4944253.1"/>
    <property type="molecule type" value="Genomic_DNA"/>
</dbReference>
<dbReference type="AlphaFoldDB" id="A0AAD6BL78"/>
<protein>
    <submittedName>
        <fullName evidence="1">Uncharacterized protein</fullName>
    </submittedName>
</protein>
<organism evidence="1 2">
    <name type="scientific">Pogonophryne albipinna</name>
    <dbReference type="NCBI Taxonomy" id="1090488"/>
    <lineage>
        <taxon>Eukaryota</taxon>
        <taxon>Metazoa</taxon>
        <taxon>Chordata</taxon>
        <taxon>Craniata</taxon>
        <taxon>Vertebrata</taxon>
        <taxon>Euteleostomi</taxon>
        <taxon>Actinopterygii</taxon>
        <taxon>Neopterygii</taxon>
        <taxon>Teleostei</taxon>
        <taxon>Neoteleostei</taxon>
        <taxon>Acanthomorphata</taxon>
        <taxon>Eupercaria</taxon>
        <taxon>Perciformes</taxon>
        <taxon>Notothenioidei</taxon>
        <taxon>Pogonophryne</taxon>
    </lineage>
</organism>